<dbReference type="Proteomes" id="UP000887574">
    <property type="component" value="Unplaced"/>
</dbReference>
<evidence type="ECO:0000313" key="1">
    <source>
        <dbReference type="Proteomes" id="UP000887574"/>
    </source>
</evidence>
<proteinExistence type="predicted"/>
<sequence>MTDRLFNSLIKKYYHSTPYLSLKCLEVGANFKCSLNSGRYVPSKLLLNSTYKIYKPNKMAIKEVLLLCRPKFIRFQSSILTIPCNAVRCTSYLKALQSLSHLWSDQSLAVILPKPLSFTRYSQLFDEFIKTSNSLYVDIKTNGSTTNSASLPLNSLAFKMSRRANLWKVNLQNQDIIDYLHSANRINNRLQWIVREISALQNFKQLLESMKKVFSKCFDTFN</sequence>
<reference evidence="2" key="1">
    <citation type="submission" date="2022-11" db="UniProtKB">
        <authorList>
            <consortium name="WormBaseParasite"/>
        </authorList>
    </citation>
    <scope>IDENTIFICATION</scope>
</reference>
<dbReference type="WBParaSite" id="jg13852">
    <property type="protein sequence ID" value="jg13852"/>
    <property type="gene ID" value="jg13852"/>
</dbReference>
<protein>
    <submittedName>
        <fullName evidence="2">Uncharacterized protein</fullName>
    </submittedName>
</protein>
<name>A0A915CZ85_9BILA</name>
<accession>A0A915CZ85</accession>
<organism evidence="1 2">
    <name type="scientific">Ditylenchus dipsaci</name>
    <dbReference type="NCBI Taxonomy" id="166011"/>
    <lineage>
        <taxon>Eukaryota</taxon>
        <taxon>Metazoa</taxon>
        <taxon>Ecdysozoa</taxon>
        <taxon>Nematoda</taxon>
        <taxon>Chromadorea</taxon>
        <taxon>Rhabditida</taxon>
        <taxon>Tylenchina</taxon>
        <taxon>Tylenchomorpha</taxon>
        <taxon>Sphaerularioidea</taxon>
        <taxon>Anguinidae</taxon>
        <taxon>Anguininae</taxon>
        <taxon>Ditylenchus</taxon>
    </lineage>
</organism>
<evidence type="ECO:0000313" key="2">
    <source>
        <dbReference type="WBParaSite" id="jg13852"/>
    </source>
</evidence>
<dbReference type="AlphaFoldDB" id="A0A915CZ85"/>
<keyword evidence="1" id="KW-1185">Reference proteome</keyword>